<accession>A0A1Y2LL01</accession>
<dbReference type="Pfam" id="PF00076">
    <property type="entry name" value="RRM_1"/>
    <property type="match status" value="1"/>
</dbReference>
<comment type="subcellular location">
    <subcellularLocation>
        <location evidence="1">Nucleus</location>
    </subcellularLocation>
</comment>
<dbReference type="AlphaFoldDB" id="A0A1Y2LL01"/>
<keyword evidence="5" id="KW-0539">Nucleus</keyword>
<dbReference type="SMART" id="SM00360">
    <property type="entry name" value="RRM"/>
    <property type="match status" value="1"/>
</dbReference>
<reference evidence="8 9" key="1">
    <citation type="journal article" date="2017" name="Genome Announc.">
        <title>Genome sequence of the saprophytic ascomycete Epicoccum nigrum ICMP 19927 strain isolated from New Zealand.</title>
        <authorList>
            <person name="Fokin M."/>
            <person name="Fleetwood D."/>
            <person name="Weir B.S."/>
            <person name="Villas-Boas S.G."/>
        </authorList>
    </citation>
    <scope>NUCLEOTIDE SEQUENCE [LARGE SCALE GENOMIC DNA]</scope>
    <source>
        <strain evidence="8 9">ICMP 19927</strain>
    </source>
</reference>
<dbReference type="GO" id="GO:0008380">
    <property type="term" value="P:RNA splicing"/>
    <property type="evidence" value="ECO:0007669"/>
    <property type="project" value="UniProtKB-KW"/>
</dbReference>
<dbReference type="GO" id="GO:0006397">
    <property type="term" value="P:mRNA processing"/>
    <property type="evidence" value="ECO:0007669"/>
    <property type="project" value="UniProtKB-KW"/>
</dbReference>
<keyword evidence="3 6" id="KW-0694">RNA-binding</keyword>
<dbReference type="PANTHER" id="PTHR48028:SF4">
    <property type="entry name" value="SC35-LIKE SPLICING FACTOR"/>
    <property type="match status" value="1"/>
</dbReference>
<evidence type="ECO:0000256" key="1">
    <source>
        <dbReference type="ARBA" id="ARBA00004123"/>
    </source>
</evidence>
<dbReference type="InParanoid" id="A0A1Y2LL01"/>
<name>A0A1Y2LL01_EPING</name>
<dbReference type="InterPro" id="IPR012677">
    <property type="entry name" value="Nucleotide-bd_a/b_plait_sf"/>
</dbReference>
<evidence type="ECO:0000256" key="2">
    <source>
        <dbReference type="ARBA" id="ARBA00022664"/>
    </source>
</evidence>
<evidence type="ECO:0000313" key="8">
    <source>
        <dbReference type="EMBL" id="OSS44420.1"/>
    </source>
</evidence>
<feature type="domain" description="RRM" evidence="7">
    <location>
        <begin position="209"/>
        <end position="286"/>
    </location>
</feature>
<gene>
    <name evidence="8" type="ORF">B5807_10815</name>
</gene>
<dbReference type="GO" id="GO:0003723">
    <property type="term" value="F:RNA binding"/>
    <property type="evidence" value="ECO:0007669"/>
    <property type="project" value="UniProtKB-UniRule"/>
</dbReference>
<evidence type="ECO:0000259" key="7">
    <source>
        <dbReference type="PROSITE" id="PS50102"/>
    </source>
</evidence>
<dbReference type="InterPro" id="IPR035979">
    <property type="entry name" value="RBD_domain_sf"/>
</dbReference>
<dbReference type="SUPFAM" id="SSF54928">
    <property type="entry name" value="RNA-binding domain, RBD"/>
    <property type="match status" value="1"/>
</dbReference>
<dbReference type="STRING" id="105696.A0A1Y2LL01"/>
<dbReference type="PROSITE" id="PS50102">
    <property type="entry name" value="RRM"/>
    <property type="match status" value="1"/>
</dbReference>
<keyword evidence="4" id="KW-0508">mRNA splicing</keyword>
<dbReference type="InterPro" id="IPR051106">
    <property type="entry name" value="RNA-bind/splicing_reg"/>
</dbReference>
<proteinExistence type="predicted"/>
<keyword evidence="2" id="KW-0507">mRNA processing</keyword>
<dbReference type="InterPro" id="IPR000504">
    <property type="entry name" value="RRM_dom"/>
</dbReference>
<evidence type="ECO:0000313" key="9">
    <source>
        <dbReference type="Proteomes" id="UP000193240"/>
    </source>
</evidence>
<dbReference type="Proteomes" id="UP000193240">
    <property type="component" value="Unassembled WGS sequence"/>
</dbReference>
<keyword evidence="9" id="KW-1185">Reference proteome</keyword>
<dbReference type="Gene3D" id="3.30.70.330">
    <property type="match status" value="1"/>
</dbReference>
<organism evidence="8 9">
    <name type="scientific">Epicoccum nigrum</name>
    <name type="common">Soil fungus</name>
    <name type="synonym">Epicoccum purpurascens</name>
    <dbReference type="NCBI Taxonomy" id="105696"/>
    <lineage>
        <taxon>Eukaryota</taxon>
        <taxon>Fungi</taxon>
        <taxon>Dikarya</taxon>
        <taxon>Ascomycota</taxon>
        <taxon>Pezizomycotina</taxon>
        <taxon>Dothideomycetes</taxon>
        <taxon>Pleosporomycetidae</taxon>
        <taxon>Pleosporales</taxon>
        <taxon>Pleosporineae</taxon>
        <taxon>Didymellaceae</taxon>
        <taxon>Epicoccum</taxon>
    </lineage>
</organism>
<evidence type="ECO:0000256" key="4">
    <source>
        <dbReference type="ARBA" id="ARBA00023187"/>
    </source>
</evidence>
<protein>
    <recommendedName>
        <fullName evidence="7">RRM domain-containing protein</fullName>
    </recommendedName>
</protein>
<dbReference type="CDD" id="cd00590">
    <property type="entry name" value="RRM_SF"/>
    <property type="match status" value="1"/>
</dbReference>
<sequence>MSFAANWKEGDGDFLLVVAGSTRYAPYLAGWQEFKDHIRRVVREQPGWVDVYSSQSQRRGEMQGWCRLKDKEDADAAYKIFYRSKGMLVHVWQTRRSSEGFRLMKCNCSVHFPGLLDGAHSPGLCGIDIGRVNQLGSKSYSVPPTQYVPVQPGYPYSVYGSAPSYALQPVYSTPVPQMLPVVTQPVIYSASSNGMPVNVRDGAVLTEARGIFIQNLSYKTSSDELRNLLYTVGRPIECKVHRDRSGVSKGVATAKFASMQEAQIAVTQLNSIQHRGMTLKVRLDQDTTVVGQVGPPLVVNGSVGAYSASK</sequence>
<evidence type="ECO:0000256" key="6">
    <source>
        <dbReference type="PROSITE-ProRule" id="PRU00176"/>
    </source>
</evidence>
<evidence type="ECO:0000256" key="5">
    <source>
        <dbReference type="ARBA" id="ARBA00023242"/>
    </source>
</evidence>
<evidence type="ECO:0000256" key="3">
    <source>
        <dbReference type="ARBA" id="ARBA00022884"/>
    </source>
</evidence>
<dbReference type="EMBL" id="KZ107857">
    <property type="protein sequence ID" value="OSS44420.1"/>
    <property type="molecule type" value="Genomic_DNA"/>
</dbReference>
<dbReference type="PANTHER" id="PTHR48028">
    <property type="entry name" value="GLYCINE-RICH RNA-BINDING PROTEIN RZ1A"/>
    <property type="match status" value="1"/>
</dbReference>
<dbReference type="GO" id="GO:0005634">
    <property type="term" value="C:nucleus"/>
    <property type="evidence" value="ECO:0007669"/>
    <property type="project" value="UniProtKB-SubCell"/>
</dbReference>
<dbReference type="OMA" id="WQEFKDH"/>